<evidence type="ECO:0000256" key="8">
    <source>
        <dbReference type="ARBA" id="ARBA00049819"/>
    </source>
</evidence>
<evidence type="ECO:0000256" key="5">
    <source>
        <dbReference type="ARBA" id="ARBA00022840"/>
    </source>
</evidence>
<dbReference type="SUPFAM" id="SSF52540">
    <property type="entry name" value="P-loop containing nucleoside triphosphate hydrolases"/>
    <property type="match status" value="2"/>
</dbReference>
<keyword evidence="6" id="KW-0238">DNA-binding</keyword>
<evidence type="ECO:0000256" key="1">
    <source>
        <dbReference type="ARBA" id="ARBA00022741"/>
    </source>
</evidence>
<accession>A0A931DWM5</accession>
<dbReference type="PROSITE" id="PS51194">
    <property type="entry name" value="HELICASE_CTER"/>
    <property type="match status" value="1"/>
</dbReference>
<dbReference type="SMART" id="SM00490">
    <property type="entry name" value="HELICc"/>
    <property type="match status" value="1"/>
</dbReference>
<dbReference type="InterPro" id="IPR047112">
    <property type="entry name" value="RecG/Mfd"/>
</dbReference>
<keyword evidence="7" id="KW-0234">DNA repair</keyword>
<comment type="caution">
    <text evidence="12">The sequence shown here is derived from an EMBL/GenBank/DDBJ whole genome shotgun (WGS) entry which is preliminary data.</text>
</comment>
<dbReference type="GO" id="GO:0003677">
    <property type="term" value="F:DNA binding"/>
    <property type="evidence" value="ECO:0007669"/>
    <property type="project" value="UniProtKB-KW"/>
</dbReference>
<dbReference type="Proteomes" id="UP000658613">
    <property type="component" value="Unassembled WGS sequence"/>
</dbReference>
<dbReference type="GO" id="GO:0003678">
    <property type="term" value="F:DNA helicase activity"/>
    <property type="evidence" value="ECO:0007669"/>
    <property type="project" value="TreeGrafter"/>
</dbReference>
<evidence type="ECO:0000256" key="2">
    <source>
        <dbReference type="ARBA" id="ARBA00022763"/>
    </source>
</evidence>
<dbReference type="GO" id="GO:0005524">
    <property type="term" value="F:ATP binding"/>
    <property type="evidence" value="ECO:0007669"/>
    <property type="project" value="UniProtKB-KW"/>
</dbReference>
<dbReference type="Pfam" id="PF17191">
    <property type="entry name" value="RecG_wedge"/>
    <property type="match status" value="1"/>
</dbReference>
<dbReference type="CDD" id="cd04488">
    <property type="entry name" value="RecG_wedge_OBF"/>
    <property type="match status" value="1"/>
</dbReference>
<keyword evidence="5" id="KW-0067">ATP-binding</keyword>
<dbReference type="InterPro" id="IPR027417">
    <property type="entry name" value="P-loop_NTPase"/>
</dbReference>
<keyword evidence="4 12" id="KW-0347">Helicase</keyword>
<evidence type="ECO:0000313" key="12">
    <source>
        <dbReference type="EMBL" id="MBG6121460.1"/>
    </source>
</evidence>
<dbReference type="InterPro" id="IPR045562">
    <property type="entry name" value="RecG_dom3_C"/>
</dbReference>
<evidence type="ECO:0000256" key="4">
    <source>
        <dbReference type="ARBA" id="ARBA00022806"/>
    </source>
</evidence>
<feature type="region of interest" description="Disordered" evidence="9">
    <location>
        <begin position="143"/>
        <end position="162"/>
    </location>
</feature>
<dbReference type="PANTHER" id="PTHR47964:SF1">
    <property type="entry name" value="ATP-DEPENDENT DNA HELICASE HOMOLOG RECG, CHLOROPLASTIC"/>
    <property type="match status" value="1"/>
</dbReference>
<keyword evidence="1" id="KW-0547">Nucleotide-binding</keyword>
<dbReference type="PANTHER" id="PTHR47964">
    <property type="entry name" value="ATP-DEPENDENT DNA HELICASE HOMOLOG RECG, CHLOROPLASTIC"/>
    <property type="match status" value="1"/>
</dbReference>
<evidence type="ECO:0000256" key="6">
    <source>
        <dbReference type="ARBA" id="ARBA00023125"/>
    </source>
</evidence>
<evidence type="ECO:0000256" key="3">
    <source>
        <dbReference type="ARBA" id="ARBA00022801"/>
    </source>
</evidence>
<evidence type="ECO:0000259" key="11">
    <source>
        <dbReference type="PROSITE" id="PS51194"/>
    </source>
</evidence>
<dbReference type="EMBL" id="JADOUE010000001">
    <property type="protein sequence ID" value="MBG6121460.1"/>
    <property type="molecule type" value="Genomic_DNA"/>
</dbReference>
<dbReference type="InterPro" id="IPR014001">
    <property type="entry name" value="Helicase_ATP-bd"/>
</dbReference>
<dbReference type="PROSITE" id="PS51192">
    <property type="entry name" value="HELICASE_ATP_BIND_1"/>
    <property type="match status" value="1"/>
</dbReference>
<dbReference type="CDD" id="cd17992">
    <property type="entry name" value="DEXHc_RecG"/>
    <property type="match status" value="1"/>
</dbReference>
<dbReference type="InterPro" id="IPR011545">
    <property type="entry name" value="DEAD/DEAH_box_helicase_dom"/>
</dbReference>
<keyword evidence="3 12" id="KW-0378">Hydrolase</keyword>
<dbReference type="AlphaFoldDB" id="A0A931DWM5"/>
<dbReference type="RefSeq" id="WP_196824015.1">
    <property type="nucleotide sequence ID" value="NZ_CP046980.1"/>
</dbReference>
<protein>
    <recommendedName>
        <fullName evidence="8">Probable DNA 3'-5' helicase RecG</fullName>
    </recommendedName>
</protein>
<dbReference type="Pfam" id="PF00270">
    <property type="entry name" value="DEAD"/>
    <property type="match status" value="1"/>
</dbReference>
<dbReference type="Gene3D" id="2.40.50.140">
    <property type="entry name" value="Nucleic acid-binding proteins"/>
    <property type="match status" value="1"/>
</dbReference>
<keyword evidence="13" id="KW-1185">Reference proteome</keyword>
<keyword evidence="2" id="KW-0227">DNA damage</keyword>
<dbReference type="Gene3D" id="3.40.50.300">
    <property type="entry name" value="P-loop containing nucleotide triphosphate hydrolases"/>
    <property type="match status" value="2"/>
</dbReference>
<feature type="domain" description="Helicase ATP-binding" evidence="10">
    <location>
        <begin position="306"/>
        <end position="471"/>
    </location>
</feature>
<organism evidence="12 13">
    <name type="scientific">Corynebacterium aquatimens</name>
    <dbReference type="NCBI Taxonomy" id="1190508"/>
    <lineage>
        <taxon>Bacteria</taxon>
        <taxon>Bacillati</taxon>
        <taxon>Actinomycetota</taxon>
        <taxon>Actinomycetes</taxon>
        <taxon>Mycobacteriales</taxon>
        <taxon>Corynebacteriaceae</taxon>
        <taxon>Corynebacterium</taxon>
    </lineage>
</organism>
<gene>
    <name evidence="12" type="ORF">IW254_000429</name>
</gene>
<dbReference type="Pfam" id="PF19833">
    <property type="entry name" value="RecG_dom3_C"/>
    <property type="match status" value="1"/>
</dbReference>
<dbReference type="InterPro" id="IPR001650">
    <property type="entry name" value="Helicase_C-like"/>
</dbReference>
<dbReference type="GO" id="GO:0016787">
    <property type="term" value="F:hydrolase activity"/>
    <property type="evidence" value="ECO:0007669"/>
    <property type="project" value="UniProtKB-KW"/>
</dbReference>
<dbReference type="GO" id="GO:0006281">
    <property type="term" value="P:DNA repair"/>
    <property type="evidence" value="ECO:0007669"/>
    <property type="project" value="UniProtKB-KW"/>
</dbReference>
<dbReference type="Pfam" id="PF00271">
    <property type="entry name" value="Helicase_C"/>
    <property type="match status" value="1"/>
</dbReference>
<evidence type="ECO:0000256" key="7">
    <source>
        <dbReference type="ARBA" id="ARBA00023204"/>
    </source>
</evidence>
<feature type="compositionally biased region" description="Low complexity" evidence="9">
    <location>
        <begin position="146"/>
        <end position="162"/>
    </location>
</feature>
<dbReference type="SUPFAM" id="SSF50249">
    <property type="entry name" value="Nucleic acid-binding proteins"/>
    <property type="match status" value="1"/>
</dbReference>
<evidence type="ECO:0000313" key="13">
    <source>
        <dbReference type="Proteomes" id="UP000658613"/>
    </source>
</evidence>
<evidence type="ECO:0000256" key="9">
    <source>
        <dbReference type="SAM" id="MobiDB-lite"/>
    </source>
</evidence>
<dbReference type="InterPro" id="IPR012340">
    <property type="entry name" value="NA-bd_OB-fold"/>
</dbReference>
<reference evidence="12" key="1">
    <citation type="submission" date="2020-11" db="EMBL/GenBank/DDBJ databases">
        <title>Sequencing the genomes of 1000 actinobacteria strains.</title>
        <authorList>
            <person name="Klenk H.-P."/>
        </authorList>
    </citation>
    <scope>NUCLEOTIDE SEQUENCE</scope>
    <source>
        <strain evidence="12">DSM 45632</strain>
    </source>
</reference>
<dbReference type="SMART" id="SM00487">
    <property type="entry name" value="DEXDc"/>
    <property type="match status" value="1"/>
</dbReference>
<name>A0A931DWM5_9CORY</name>
<feature type="domain" description="Helicase C-terminal" evidence="11">
    <location>
        <begin position="485"/>
        <end position="654"/>
    </location>
</feature>
<proteinExistence type="predicted"/>
<evidence type="ECO:0000259" key="10">
    <source>
        <dbReference type="PROSITE" id="PS51192"/>
    </source>
</evidence>
<dbReference type="InterPro" id="IPR033454">
    <property type="entry name" value="RecG_wedge"/>
</dbReference>
<sequence>MLGLSYPTPLNLLIPVKQAAAIARHLKITTAEELLEHFPRRYLHYGSANDIENLEDGDELSVIGTVRTSNVQYTSTGKRMLKVDVTDGHTTYPLTFFNSKYAEHVLKPGVRAMFTGKIKEFNKRPSLTHPSFVILDSAGITEKPATGKGTKSKGSSKNATGSLRQLSHFGEPEEILAGKEWLAVYRGTSKASSWMVYGAVDTVLNTLPRLLEPFGETPEGFISFDRAVREVHQPSTEGPQPAIDRLKYNEALSMALFMALRRAEALTQVAEQYPATHDGYREALLNALPFPLTQGQQAVLDDIERDLAKDHPMSRLLQGEVGSGKTIVALIAMLQAIDGGAQAALLAPTEVLVQQHARSLQDILDRAGININVVALTGSLPAAQKQKALLDIMTNDAQIVVGTHALIQDSVEFFNLGLMVVDEQHRFGVEQRERLRQKGNYSTPHLLVMTATPIPRTVAITVFGDLEVSTLKELPGGRKPIKSHIVPDFFENWVERAWQVIRDEVAKGHQAYVVCPRIEGDGGVMAVGAKLAEEIFPDLAVEILHGRMNSEDKDAVMTAFADGLIDVLVSTTVIEVGVDVPNATVMMVRESEHFGLSQLHQLRGRIGRGGNQSMCFFHTMAERNTPTFNRIYEVEKTTDGFALAELDLRLRREGNVLGTSQSGHTSQLKLLNVSDDVELITRAYHDAEAIVARDPERARAVISYLTYEDFEYLNKT</sequence>